<comment type="similarity">
    <text evidence="1">Belongs to the NmrA-type oxidoreductase family. Isoflavone reductase subfamily.</text>
</comment>
<dbReference type="Proteomes" id="UP000250140">
    <property type="component" value="Unassembled WGS sequence"/>
</dbReference>
<dbReference type="AlphaFoldDB" id="A0A8E2JTK1"/>
<dbReference type="SUPFAM" id="SSF51735">
    <property type="entry name" value="NAD(P)-binding Rossmann-fold domains"/>
    <property type="match status" value="1"/>
</dbReference>
<dbReference type="InterPro" id="IPR036291">
    <property type="entry name" value="NAD(P)-bd_dom_sf"/>
</dbReference>
<sequence>MVKIAIAGGSGNVALEVIDALVATKKHEILLLSRKNVPAVDARPGVTWVKTSYQDPKELMEILQGVHTVLSFIVTQSDPSNVSQKNLINAAIEAGVKRFAPSEWATSSFEHLTWYAGKAEIREYLKELNKDKKVLEYSLFLPGLFTNYFTYPYESAMHFRPFQTQIDFNKRRALTLDGGDDDRITLTTAQDLANVVARAVEYEGEWPVVGGIKGTELSVGQLLALGEKVRGEPFHIERLKADDLKVGLAKCSWLPTVDHPGIPREQAEALAPVLLAGMLLGTSAGVLKVTDEWNRLLPDYQFTQAEEFLTEAWRDKP</sequence>
<gene>
    <name evidence="5" type="ORF">AOQ84DRAFT_317514</name>
</gene>
<feature type="domain" description="NmrA-like" evidence="4">
    <location>
        <begin position="3"/>
        <end position="245"/>
    </location>
</feature>
<accession>A0A8E2JTK1</accession>
<evidence type="ECO:0000256" key="1">
    <source>
        <dbReference type="ARBA" id="ARBA00005725"/>
    </source>
</evidence>
<evidence type="ECO:0000313" key="5">
    <source>
        <dbReference type="EMBL" id="OCL09059.1"/>
    </source>
</evidence>
<evidence type="ECO:0000313" key="6">
    <source>
        <dbReference type="Proteomes" id="UP000250140"/>
    </source>
</evidence>
<organism evidence="5 6">
    <name type="scientific">Glonium stellatum</name>
    <dbReference type="NCBI Taxonomy" id="574774"/>
    <lineage>
        <taxon>Eukaryota</taxon>
        <taxon>Fungi</taxon>
        <taxon>Dikarya</taxon>
        <taxon>Ascomycota</taxon>
        <taxon>Pezizomycotina</taxon>
        <taxon>Dothideomycetes</taxon>
        <taxon>Pleosporomycetidae</taxon>
        <taxon>Gloniales</taxon>
        <taxon>Gloniaceae</taxon>
        <taxon>Glonium</taxon>
    </lineage>
</organism>
<protein>
    <submittedName>
        <fullName evidence="5">NAD(P)-binding protein</fullName>
    </submittedName>
</protein>
<evidence type="ECO:0000259" key="4">
    <source>
        <dbReference type="Pfam" id="PF05368"/>
    </source>
</evidence>
<dbReference type="PANTHER" id="PTHR47706:SF4">
    <property type="entry name" value="NMRA-LIKE DOMAIN-CONTAINING PROTEIN"/>
    <property type="match status" value="1"/>
</dbReference>
<evidence type="ECO:0000256" key="3">
    <source>
        <dbReference type="ARBA" id="ARBA00023002"/>
    </source>
</evidence>
<dbReference type="InterPro" id="IPR051609">
    <property type="entry name" value="NmrA/Isoflavone_reductase-like"/>
</dbReference>
<dbReference type="InterPro" id="IPR008030">
    <property type="entry name" value="NmrA-like"/>
</dbReference>
<keyword evidence="2" id="KW-0521">NADP</keyword>
<dbReference type="GO" id="GO:0016491">
    <property type="term" value="F:oxidoreductase activity"/>
    <property type="evidence" value="ECO:0007669"/>
    <property type="project" value="UniProtKB-KW"/>
</dbReference>
<dbReference type="OrthoDB" id="10000533at2759"/>
<dbReference type="PANTHER" id="PTHR47706">
    <property type="entry name" value="NMRA-LIKE FAMILY PROTEIN"/>
    <property type="match status" value="1"/>
</dbReference>
<name>A0A8E2JTK1_9PEZI</name>
<evidence type="ECO:0000256" key="2">
    <source>
        <dbReference type="ARBA" id="ARBA00022857"/>
    </source>
</evidence>
<keyword evidence="3" id="KW-0560">Oxidoreductase</keyword>
<keyword evidence="6" id="KW-1185">Reference proteome</keyword>
<dbReference type="Gene3D" id="3.40.50.720">
    <property type="entry name" value="NAD(P)-binding Rossmann-like Domain"/>
    <property type="match status" value="1"/>
</dbReference>
<reference evidence="5 6" key="1">
    <citation type="journal article" date="2016" name="Nat. Commun.">
        <title>Ectomycorrhizal ecology is imprinted in the genome of the dominant symbiotic fungus Cenococcum geophilum.</title>
        <authorList>
            <consortium name="DOE Joint Genome Institute"/>
            <person name="Peter M."/>
            <person name="Kohler A."/>
            <person name="Ohm R.A."/>
            <person name="Kuo A."/>
            <person name="Krutzmann J."/>
            <person name="Morin E."/>
            <person name="Arend M."/>
            <person name="Barry K.W."/>
            <person name="Binder M."/>
            <person name="Choi C."/>
            <person name="Clum A."/>
            <person name="Copeland A."/>
            <person name="Grisel N."/>
            <person name="Haridas S."/>
            <person name="Kipfer T."/>
            <person name="LaButti K."/>
            <person name="Lindquist E."/>
            <person name="Lipzen A."/>
            <person name="Maire R."/>
            <person name="Meier B."/>
            <person name="Mihaltcheva S."/>
            <person name="Molinier V."/>
            <person name="Murat C."/>
            <person name="Poggeler S."/>
            <person name="Quandt C.A."/>
            <person name="Sperisen C."/>
            <person name="Tritt A."/>
            <person name="Tisserant E."/>
            <person name="Crous P.W."/>
            <person name="Henrissat B."/>
            <person name="Nehls U."/>
            <person name="Egli S."/>
            <person name="Spatafora J.W."/>
            <person name="Grigoriev I.V."/>
            <person name="Martin F.M."/>
        </authorList>
    </citation>
    <scope>NUCLEOTIDE SEQUENCE [LARGE SCALE GENOMIC DNA]</scope>
    <source>
        <strain evidence="5 6">CBS 207.34</strain>
    </source>
</reference>
<proteinExistence type="inferred from homology"/>
<dbReference type="EMBL" id="KV749524">
    <property type="protein sequence ID" value="OCL09059.1"/>
    <property type="molecule type" value="Genomic_DNA"/>
</dbReference>
<dbReference type="Pfam" id="PF05368">
    <property type="entry name" value="NmrA"/>
    <property type="match status" value="1"/>
</dbReference>